<dbReference type="EMBL" id="JAGSOJ010000007">
    <property type="protein sequence ID" value="MCM1992784.1"/>
    <property type="molecule type" value="Genomic_DNA"/>
</dbReference>
<proteinExistence type="predicted"/>
<accession>A0A9J6PET3</accession>
<name>A0A9J6PET3_9CLOT</name>
<gene>
    <name evidence="1" type="ORF">KDK92_23955</name>
</gene>
<dbReference type="AlphaFoldDB" id="A0A9J6PET3"/>
<comment type="caution">
    <text evidence="1">The sequence shown here is derived from an EMBL/GenBank/DDBJ whole genome shotgun (WGS) entry which is preliminary data.</text>
</comment>
<organism evidence="1 2">
    <name type="scientific">Oceanirhabdus seepicola</name>
    <dbReference type="NCBI Taxonomy" id="2828781"/>
    <lineage>
        <taxon>Bacteria</taxon>
        <taxon>Bacillati</taxon>
        <taxon>Bacillota</taxon>
        <taxon>Clostridia</taxon>
        <taxon>Eubacteriales</taxon>
        <taxon>Clostridiaceae</taxon>
        <taxon>Oceanirhabdus</taxon>
    </lineage>
</organism>
<dbReference type="RefSeq" id="WP_250861952.1">
    <property type="nucleotide sequence ID" value="NZ_JAGSOJ010000007.1"/>
</dbReference>
<reference evidence="1" key="2">
    <citation type="submission" date="2021-04" db="EMBL/GenBank/DDBJ databases">
        <authorList>
            <person name="Dong X."/>
        </authorList>
    </citation>
    <scope>NUCLEOTIDE SEQUENCE</scope>
    <source>
        <strain evidence="1">ZWT</strain>
    </source>
</reference>
<protein>
    <submittedName>
        <fullName evidence="1">Uncharacterized protein</fullName>
    </submittedName>
</protein>
<reference evidence="1" key="1">
    <citation type="journal article" date="2021" name="mSystems">
        <title>Bacteria and Archaea Synergistically Convert Glycine Betaine to Biogenic Methane in the Formosa Cold Seep of the South China Sea.</title>
        <authorList>
            <person name="Li L."/>
            <person name="Zhang W."/>
            <person name="Zhang S."/>
            <person name="Song L."/>
            <person name="Sun Q."/>
            <person name="Zhang H."/>
            <person name="Xiang H."/>
            <person name="Dong X."/>
        </authorList>
    </citation>
    <scope>NUCLEOTIDE SEQUENCE</scope>
    <source>
        <strain evidence="1">ZWT</strain>
    </source>
</reference>
<sequence length="49" mass="5773">MKRYLIVRNLNLAVAITCLLESRHAIATAMRYTILWNSFKDVRNEHGLR</sequence>
<keyword evidence="2" id="KW-1185">Reference proteome</keyword>
<dbReference type="Proteomes" id="UP001056429">
    <property type="component" value="Unassembled WGS sequence"/>
</dbReference>
<evidence type="ECO:0000313" key="1">
    <source>
        <dbReference type="EMBL" id="MCM1992784.1"/>
    </source>
</evidence>
<evidence type="ECO:0000313" key="2">
    <source>
        <dbReference type="Proteomes" id="UP001056429"/>
    </source>
</evidence>